<sequence>MTDTYNLDLRPPCWPVGEQCPNSCAKDLHRRVVTNHVELTGPWAGWRLAGRDLVAPSGERIPERRLRGLLWHANASDIRDSVRRRNAKRKAVQQSMVKVVVVDLGEWRDRHFGRIAG</sequence>
<proteinExistence type="predicted"/>
<dbReference type="EMBL" id="JANWTP010000090">
    <property type="protein sequence ID" value="MDC8639997.1"/>
    <property type="molecule type" value="Genomic_DNA"/>
</dbReference>
<dbReference type="AlphaFoldDB" id="A0A9X4BUV3"/>
<dbReference type="Proteomes" id="UP001140230">
    <property type="component" value="Unassembled WGS sequence"/>
</dbReference>
<dbReference type="RefSeq" id="WP_181110776.1">
    <property type="nucleotide sequence ID" value="NZ_JAJTZX010000151.1"/>
</dbReference>
<protein>
    <submittedName>
        <fullName evidence="1">Uncharacterized protein</fullName>
    </submittedName>
</protein>
<organism evidence="1 2">
    <name type="scientific">Xanthomonas hortorum pv. hederae</name>
    <dbReference type="NCBI Taxonomy" id="453603"/>
    <lineage>
        <taxon>Bacteria</taxon>
        <taxon>Pseudomonadati</taxon>
        <taxon>Pseudomonadota</taxon>
        <taxon>Gammaproteobacteria</taxon>
        <taxon>Lysobacterales</taxon>
        <taxon>Lysobacteraceae</taxon>
        <taxon>Xanthomonas</taxon>
    </lineage>
</organism>
<reference evidence="1" key="1">
    <citation type="journal article" date="2022" name="Phytopathology">
        <title>Whole genome sequencing-based tracing of a 2022 introduction and outbreak of Xanthomonas hortorum pv. pelargonii.</title>
        <authorList>
            <person name="Iruegas Bocardo F."/>
            <person name="Weisberg A.J."/>
            <person name="Riutta E.R."/>
            <person name="Kilday K.B."/>
            <person name="Bonkowski J.C."/>
            <person name="Creswell T.C."/>
            <person name="Daughtrey M."/>
            <person name="Rane K.K."/>
            <person name="Grunwald N.J."/>
            <person name="Chang J.H."/>
            <person name="Putnam M."/>
        </authorList>
    </citation>
    <scope>NUCLEOTIDE SEQUENCE</scope>
    <source>
        <strain evidence="1">22-338</strain>
    </source>
</reference>
<comment type="caution">
    <text evidence="1">The sequence shown here is derived from an EMBL/GenBank/DDBJ whole genome shotgun (WGS) entry which is preliminary data.</text>
</comment>
<evidence type="ECO:0000313" key="1">
    <source>
        <dbReference type="EMBL" id="MDC8639997.1"/>
    </source>
</evidence>
<gene>
    <name evidence="1" type="ORF">NY667_19855</name>
</gene>
<name>A0A9X4BUV3_9XANT</name>
<reference evidence="1" key="2">
    <citation type="submission" date="2022-08" db="EMBL/GenBank/DDBJ databases">
        <authorList>
            <person name="Iruegas-Bocardo F."/>
            <person name="Weisberg A.J."/>
            <person name="Riutta E.R."/>
            <person name="Kilday K."/>
            <person name="Bonkowski J.C."/>
            <person name="Creswell T."/>
            <person name="Daughtrey M.L."/>
            <person name="Rane K."/>
            <person name="Grunwald N.J."/>
            <person name="Chang J.H."/>
            <person name="Putnam M.L."/>
        </authorList>
    </citation>
    <scope>NUCLEOTIDE SEQUENCE</scope>
    <source>
        <strain evidence="1">22-338</strain>
    </source>
</reference>
<evidence type="ECO:0000313" key="2">
    <source>
        <dbReference type="Proteomes" id="UP001140230"/>
    </source>
</evidence>
<accession>A0A9X4BUV3</accession>